<dbReference type="InterPro" id="IPR006501">
    <property type="entry name" value="Pectinesterase_inhib_dom"/>
</dbReference>
<name>A0A2N9IQ25_FAGSY</name>
<dbReference type="SUPFAM" id="SSF101148">
    <property type="entry name" value="Plant invertase/pectin methylesterase inhibitor"/>
    <property type="match status" value="1"/>
</dbReference>
<dbReference type="InterPro" id="IPR029044">
    <property type="entry name" value="Nucleotide-diphossugar_trans"/>
</dbReference>
<dbReference type="Gene3D" id="1.20.140.40">
    <property type="entry name" value="Invertase/pectin methylesterase inhibitor family protein"/>
    <property type="match status" value="1"/>
</dbReference>
<evidence type="ECO:0000256" key="7">
    <source>
        <dbReference type="ARBA" id="ARBA00023136"/>
    </source>
</evidence>
<dbReference type="InterPro" id="IPR035513">
    <property type="entry name" value="Invertase/methylesterase_inhib"/>
</dbReference>
<dbReference type="GO" id="GO:0004857">
    <property type="term" value="F:enzyme inhibitor activity"/>
    <property type="evidence" value="ECO:0007669"/>
    <property type="project" value="InterPro"/>
</dbReference>
<dbReference type="InterPro" id="IPR005150">
    <property type="entry name" value="Cellulose_synth"/>
</dbReference>
<reference evidence="12" key="1">
    <citation type="submission" date="2018-02" db="EMBL/GenBank/DDBJ databases">
        <authorList>
            <person name="Cohen D.B."/>
            <person name="Kent A.D."/>
        </authorList>
    </citation>
    <scope>NUCLEOTIDE SEQUENCE</scope>
</reference>
<keyword evidence="3" id="KW-0808">Transferase</keyword>
<comment type="function">
    <text evidence="9">Thought to be a Golgi-localized beta-glycan synthase that polymerize the backbones of noncellulosic polysaccharides (hemicelluloses) of plant cell wall.</text>
</comment>
<feature type="transmembrane region" description="Helical" evidence="10">
    <location>
        <begin position="327"/>
        <end position="345"/>
    </location>
</feature>
<dbReference type="FunFam" id="3.90.550.10:FF:000138">
    <property type="entry name" value="Cellulose synthase isolog"/>
    <property type="match status" value="1"/>
</dbReference>
<keyword evidence="7 10" id="KW-0472">Membrane</keyword>
<proteinExistence type="predicted"/>
<evidence type="ECO:0000313" key="12">
    <source>
        <dbReference type="EMBL" id="SPD26618.1"/>
    </source>
</evidence>
<dbReference type="PANTHER" id="PTHR13301">
    <property type="entry name" value="X-BOX TRANSCRIPTION FACTOR-RELATED"/>
    <property type="match status" value="1"/>
</dbReference>
<comment type="subcellular location">
    <subcellularLocation>
        <location evidence="1">Golgi apparatus membrane</location>
        <topology evidence="1">Multi-pass membrane protein</topology>
    </subcellularLocation>
</comment>
<keyword evidence="2" id="KW-0328">Glycosyltransferase</keyword>
<dbReference type="CDD" id="cd15800">
    <property type="entry name" value="PMEI-like_2"/>
    <property type="match status" value="1"/>
</dbReference>
<evidence type="ECO:0000256" key="3">
    <source>
        <dbReference type="ARBA" id="ARBA00022679"/>
    </source>
</evidence>
<keyword evidence="4 10" id="KW-0812">Transmembrane</keyword>
<evidence type="ECO:0000256" key="5">
    <source>
        <dbReference type="ARBA" id="ARBA00022989"/>
    </source>
</evidence>
<feature type="transmembrane region" description="Helical" evidence="10">
    <location>
        <begin position="409"/>
        <end position="430"/>
    </location>
</feature>
<feature type="transmembrane region" description="Helical" evidence="10">
    <location>
        <begin position="365"/>
        <end position="388"/>
    </location>
</feature>
<dbReference type="EMBL" id="OIVN01006160">
    <property type="protein sequence ID" value="SPD26618.1"/>
    <property type="molecule type" value="Genomic_DNA"/>
</dbReference>
<sequence length="622" mass="70056">MVVRWNPIYRFTFKDRLSLRYEKVLPSIDIFVCTADYMIEPPLMVINTVLSVMAYDYPSEKLSVYLSDDGGSDLTFYAMVEASRFSKIWLPFCKKFNVEPRSPEAYFRIAVEPLGEPAKEWRNVKILIDGRDPKSVDIEGQPLPTLVYLAREKRPQYHHNFKAGAMNALVELPGFDGNGGPCYGGSGCFHRREALCGQKYNKECKEDWKKLSNKEARESASVLEETYKVLASCTYEENTQWGKEMGLKYGCPVEDVISGLAIQCRGWRSIYFNPERKGFLGVAPITLLDSLIQQKRWSEGGVQIFASRNCPLANGHKKIPLTLQLSYCPYSLVGANCLATLYYVTVPSMCLLRGISLFPKISNPWAIPFTFVIFVHRAYSLGEFVWCGGTLQGWWNDQRMWLFKRTTSYFFGFFDCILQLLGFSKSAFVISSKVADDDVSQRYEQEVMEFGTSSPMFTILTTLALLNAFCFVGGMKRVIADVQTLVSEPFELQILLCGLLVLINLPVYQGLFLRKDNGRMPTSAKELGTDESLSKYEKECLQQCQTNYDSVLDNFKSAADAIGSNDVGTLRTMLSAAISDLEACDDAFGESPGAESPLTEFDDVIHKLAGICLDIANKLFHI</sequence>
<protein>
    <recommendedName>
        <fullName evidence="11">Pectinesterase inhibitor domain-containing protein</fullName>
    </recommendedName>
</protein>
<keyword evidence="5 10" id="KW-1133">Transmembrane helix</keyword>
<dbReference type="AlphaFoldDB" id="A0A2N9IQ25"/>
<feature type="transmembrane region" description="Helical" evidence="10">
    <location>
        <begin position="494"/>
        <end position="513"/>
    </location>
</feature>
<organism evidence="12">
    <name type="scientific">Fagus sylvatica</name>
    <name type="common">Beechnut</name>
    <dbReference type="NCBI Taxonomy" id="28930"/>
    <lineage>
        <taxon>Eukaryota</taxon>
        <taxon>Viridiplantae</taxon>
        <taxon>Streptophyta</taxon>
        <taxon>Embryophyta</taxon>
        <taxon>Tracheophyta</taxon>
        <taxon>Spermatophyta</taxon>
        <taxon>Magnoliopsida</taxon>
        <taxon>eudicotyledons</taxon>
        <taxon>Gunneridae</taxon>
        <taxon>Pentapetalae</taxon>
        <taxon>rosids</taxon>
        <taxon>fabids</taxon>
        <taxon>Fagales</taxon>
        <taxon>Fagaceae</taxon>
        <taxon>Fagus</taxon>
    </lineage>
</organism>
<dbReference type="Gene3D" id="3.90.550.10">
    <property type="entry name" value="Spore Coat Polysaccharide Biosynthesis Protein SpsA, Chain A"/>
    <property type="match status" value="1"/>
</dbReference>
<evidence type="ECO:0000256" key="10">
    <source>
        <dbReference type="SAM" id="Phobius"/>
    </source>
</evidence>
<dbReference type="Pfam" id="PF03552">
    <property type="entry name" value="Cellulose_synt"/>
    <property type="match status" value="3"/>
</dbReference>
<dbReference type="GO" id="GO:0030244">
    <property type="term" value="P:cellulose biosynthetic process"/>
    <property type="evidence" value="ECO:0007669"/>
    <property type="project" value="InterPro"/>
</dbReference>
<dbReference type="GO" id="GO:0000139">
    <property type="term" value="C:Golgi membrane"/>
    <property type="evidence" value="ECO:0007669"/>
    <property type="project" value="UniProtKB-SubCell"/>
</dbReference>
<feature type="transmembrane region" description="Helical" evidence="10">
    <location>
        <begin position="450"/>
        <end position="473"/>
    </location>
</feature>
<dbReference type="Pfam" id="PF04043">
    <property type="entry name" value="PMEI"/>
    <property type="match status" value="1"/>
</dbReference>
<evidence type="ECO:0000256" key="2">
    <source>
        <dbReference type="ARBA" id="ARBA00022676"/>
    </source>
</evidence>
<evidence type="ECO:0000256" key="8">
    <source>
        <dbReference type="ARBA" id="ARBA00023316"/>
    </source>
</evidence>
<gene>
    <name evidence="12" type="ORF">FSB_LOCUS54500</name>
</gene>
<evidence type="ECO:0000256" key="4">
    <source>
        <dbReference type="ARBA" id="ARBA00022692"/>
    </source>
</evidence>
<keyword evidence="8" id="KW-0961">Cell wall biogenesis/degradation</keyword>
<keyword evidence="6" id="KW-0333">Golgi apparatus</keyword>
<evidence type="ECO:0000259" key="11">
    <source>
        <dbReference type="SMART" id="SM00856"/>
    </source>
</evidence>
<feature type="domain" description="Pectinesterase inhibitor" evidence="11">
    <location>
        <begin position="461"/>
        <end position="615"/>
    </location>
</feature>
<dbReference type="GO" id="GO:0016760">
    <property type="term" value="F:cellulose synthase (UDP-forming) activity"/>
    <property type="evidence" value="ECO:0007669"/>
    <property type="project" value="InterPro"/>
</dbReference>
<accession>A0A2N9IQ25</accession>
<dbReference type="SMART" id="SM00856">
    <property type="entry name" value="PMEI"/>
    <property type="match status" value="1"/>
</dbReference>
<evidence type="ECO:0000256" key="1">
    <source>
        <dbReference type="ARBA" id="ARBA00004653"/>
    </source>
</evidence>
<dbReference type="NCBIfam" id="TIGR01614">
    <property type="entry name" value="PME_inhib"/>
    <property type="match status" value="1"/>
</dbReference>
<dbReference type="GO" id="GO:0071555">
    <property type="term" value="P:cell wall organization"/>
    <property type="evidence" value="ECO:0007669"/>
    <property type="project" value="UniProtKB-KW"/>
</dbReference>
<evidence type="ECO:0000256" key="6">
    <source>
        <dbReference type="ARBA" id="ARBA00023034"/>
    </source>
</evidence>
<evidence type="ECO:0000256" key="9">
    <source>
        <dbReference type="ARBA" id="ARBA00037405"/>
    </source>
</evidence>